<evidence type="ECO:0000313" key="1">
    <source>
        <dbReference type="EMBL" id="RXI00870.1"/>
    </source>
</evidence>
<gene>
    <name evidence="1" type="ORF">DVH24_001104</name>
</gene>
<dbReference type="EMBL" id="RDQH01000330">
    <property type="protein sequence ID" value="RXI00870.1"/>
    <property type="molecule type" value="Genomic_DNA"/>
</dbReference>
<dbReference type="Proteomes" id="UP000290289">
    <property type="component" value="Chromosome 4"/>
</dbReference>
<protein>
    <submittedName>
        <fullName evidence="1">Uncharacterized protein</fullName>
    </submittedName>
</protein>
<dbReference type="STRING" id="3750.A0A498JYA9"/>
<keyword evidence="2" id="KW-1185">Reference proteome</keyword>
<name>A0A498JYA9_MALDO</name>
<reference evidence="1 2" key="1">
    <citation type="submission" date="2018-10" db="EMBL/GenBank/DDBJ databases">
        <title>A high-quality apple genome assembly.</title>
        <authorList>
            <person name="Hu J."/>
        </authorList>
    </citation>
    <scope>NUCLEOTIDE SEQUENCE [LARGE SCALE GENOMIC DNA]</scope>
    <source>
        <strain evidence="2">cv. HFTH1</strain>
        <tissue evidence="1">Young leaf</tissue>
    </source>
</reference>
<sequence>MTSLNHDDFADTDDIPVTSLQGILHGRKNPDYEKVCFVIVISGSWGCFGDHREFHREFNGLFDLPMEQKVKGVRSATCSYFVSVIRHEMLDMHGFLWGMFNTYQYLEYVYQQCNDWTENFGDVSSWTGPSKTNFSQGTLKKKRLP</sequence>
<dbReference type="AlphaFoldDB" id="A0A498JYA9"/>
<accession>A0A498JYA9</accession>
<proteinExistence type="predicted"/>
<evidence type="ECO:0000313" key="2">
    <source>
        <dbReference type="Proteomes" id="UP000290289"/>
    </source>
</evidence>
<comment type="caution">
    <text evidence="1">The sequence shown here is derived from an EMBL/GenBank/DDBJ whole genome shotgun (WGS) entry which is preliminary data.</text>
</comment>
<organism evidence="1 2">
    <name type="scientific">Malus domestica</name>
    <name type="common">Apple</name>
    <name type="synonym">Pyrus malus</name>
    <dbReference type="NCBI Taxonomy" id="3750"/>
    <lineage>
        <taxon>Eukaryota</taxon>
        <taxon>Viridiplantae</taxon>
        <taxon>Streptophyta</taxon>
        <taxon>Embryophyta</taxon>
        <taxon>Tracheophyta</taxon>
        <taxon>Spermatophyta</taxon>
        <taxon>Magnoliopsida</taxon>
        <taxon>eudicotyledons</taxon>
        <taxon>Gunneridae</taxon>
        <taxon>Pentapetalae</taxon>
        <taxon>rosids</taxon>
        <taxon>fabids</taxon>
        <taxon>Rosales</taxon>
        <taxon>Rosaceae</taxon>
        <taxon>Amygdaloideae</taxon>
        <taxon>Maleae</taxon>
        <taxon>Malus</taxon>
    </lineage>
</organism>